<dbReference type="AlphaFoldDB" id="A0A392MJ72"/>
<sequence length="286" mass="32306">MFASKTRARIMHLKERLSLGLALSYELAIINSPLDDVDLVIHTLNGLGTEYREVTAALRTRENPIGFDAPRDVLCDFESYLKRDESMKETPIIAIANMAHKGRQHYNKTGKHAYNQTMPRSTSPGSSRRVMCQFCDKPGHTTKIRITLWLVMAQDIPSLILDLKTREPLLRGQHGSGLCLEDEELMPSNTMSGNDVSTPSLDSTTTITVTTDNSTVPPPLHEPNQIIIRSKNNIFKPKRMYTVSKHPLPENLEPSNIREAMKHAHWRKAIADEFEALIRNGTFSYL</sequence>
<evidence type="ECO:0000313" key="1">
    <source>
        <dbReference type="EMBL" id="MCH87401.1"/>
    </source>
</evidence>
<dbReference type="Proteomes" id="UP000265520">
    <property type="component" value="Unassembled WGS sequence"/>
</dbReference>
<organism evidence="1 2">
    <name type="scientific">Trifolium medium</name>
    <dbReference type="NCBI Taxonomy" id="97028"/>
    <lineage>
        <taxon>Eukaryota</taxon>
        <taxon>Viridiplantae</taxon>
        <taxon>Streptophyta</taxon>
        <taxon>Embryophyta</taxon>
        <taxon>Tracheophyta</taxon>
        <taxon>Spermatophyta</taxon>
        <taxon>Magnoliopsida</taxon>
        <taxon>eudicotyledons</taxon>
        <taxon>Gunneridae</taxon>
        <taxon>Pentapetalae</taxon>
        <taxon>rosids</taxon>
        <taxon>fabids</taxon>
        <taxon>Fabales</taxon>
        <taxon>Fabaceae</taxon>
        <taxon>Papilionoideae</taxon>
        <taxon>50 kb inversion clade</taxon>
        <taxon>NPAAA clade</taxon>
        <taxon>Hologalegina</taxon>
        <taxon>IRL clade</taxon>
        <taxon>Trifolieae</taxon>
        <taxon>Trifolium</taxon>
    </lineage>
</organism>
<dbReference type="PANTHER" id="PTHR47481:SF34">
    <property type="entry name" value="CCHC-TYPE DOMAIN-CONTAINING PROTEIN"/>
    <property type="match status" value="1"/>
</dbReference>
<dbReference type="PANTHER" id="PTHR47481">
    <property type="match status" value="1"/>
</dbReference>
<name>A0A392MJ72_9FABA</name>
<reference evidence="1 2" key="1">
    <citation type="journal article" date="2018" name="Front. Plant Sci.">
        <title>Red Clover (Trifolium pratense) and Zigzag Clover (T. medium) - A Picture of Genomic Similarities and Differences.</title>
        <authorList>
            <person name="Dluhosova J."/>
            <person name="Istvanek J."/>
            <person name="Nedelnik J."/>
            <person name="Repkova J."/>
        </authorList>
    </citation>
    <scope>NUCLEOTIDE SEQUENCE [LARGE SCALE GENOMIC DNA]</scope>
    <source>
        <strain evidence="2">cv. 10/8</strain>
        <tissue evidence="1">Leaf</tissue>
    </source>
</reference>
<evidence type="ECO:0000313" key="2">
    <source>
        <dbReference type="Proteomes" id="UP000265520"/>
    </source>
</evidence>
<gene>
    <name evidence="1" type="ORF">A2U01_0008270</name>
</gene>
<accession>A0A392MJ72</accession>
<keyword evidence="2" id="KW-1185">Reference proteome</keyword>
<protein>
    <recommendedName>
        <fullName evidence="3">Retrovirus-related pol polyprotein from transposon TNT 1-94</fullName>
    </recommendedName>
</protein>
<dbReference type="EMBL" id="LXQA010012126">
    <property type="protein sequence ID" value="MCH87401.1"/>
    <property type="molecule type" value="Genomic_DNA"/>
</dbReference>
<comment type="caution">
    <text evidence="1">The sequence shown here is derived from an EMBL/GenBank/DDBJ whole genome shotgun (WGS) entry which is preliminary data.</text>
</comment>
<proteinExistence type="predicted"/>
<evidence type="ECO:0008006" key="3">
    <source>
        <dbReference type="Google" id="ProtNLM"/>
    </source>
</evidence>